<sequence length="411" mass="45662">MLFVYSLYGLSALCALLYFYTRTKVGSSEDAQFISFQRSYLTVYLLAAAGDWLQGPHVYALYEAYGMTKHEIELLFVAGFGSSLLFGTVVGSIADKYGRKTNCFFYGVLYAGACITKHFGNFWILMIGRLLGGTATSILFSAFESWLVYEHNKRNFPDPLLATIFSHATLGNSLVAIISGVVAQQAANYFGYVAPFDVSLSVLVVMTVVLIFTWPENYGDKKADVIQHFVDAFKAAKNDGKVICLGIIQSLFEGSMYVFVLEWTPALTLASRTAIPHGYIFATFMVACMMGSSLFKMLSKTHRPESFMRYVLFLASCCLGVPILIPTSAPAVFAAFVIFEVCVGIFWPAMGYMRGIYIPEQTRATIMNFCRVPLNAIVISILLLNLPMEVIFQSCVTFLLLATIAQQYLFR</sequence>
<proteinExistence type="predicted"/>
<reference evidence="4" key="1">
    <citation type="submission" date="2017-02" db="UniProtKB">
        <authorList>
            <consortium name="WormBaseParasite"/>
        </authorList>
    </citation>
    <scope>IDENTIFICATION</scope>
</reference>
<dbReference type="InterPro" id="IPR036259">
    <property type="entry name" value="MFS_trans_sf"/>
</dbReference>
<dbReference type="Gene3D" id="1.20.1250.20">
    <property type="entry name" value="MFS general substrate transporter like domains"/>
    <property type="match status" value="1"/>
</dbReference>
<feature type="transmembrane region" description="Helical" evidence="1">
    <location>
        <begin position="161"/>
        <end position="183"/>
    </location>
</feature>
<accession>A0A0N4UW94</accession>
<keyword evidence="1" id="KW-0812">Transmembrane</keyword>
<evidence type="ECO:0000256" key="1">
    <source>
        <dbReference type="SAM" id="Phobius"/>
    </source>
</evidence>
<feature type="transmembrane region" description="Helical" evidence="1">
    <location>
        <begin position="275"/>
        <end position="295"/>
    </location>
</feature>
<dbReference type="CDD" id="cd17487">
    <property type="entry name" value="MFS_MFSD5_like"/>
    <property type="match status" value="1"/>
</dbReference>
<reference evidence="2 3" key="2">
    <citation type="submission" date="2018-10" db="EMBL/GenBank/DDBJ databases">
        <authorList>
            <consortium name="Pathogen Informatics"/>
        </authorList>
    </citation>
    <scope>NUCLEOTIDE SEQUENCE [LARGE SCALE GENOMIC DNA]</scope>
</reference>
<dbReference type="AlphaFoldDB" id="A0A0N4UW94"/>
<dbReference type="Pfam" id="PF05631">
    <property type="entry name" value="MFS_5"/>
    <property type="match status" value="1"/>
</dbReference>
<feature type="transmembrane region" description="Helical" evidence="1">
    <location>
        <begin position="74"/>
        <end position="94"/>
    </location>
</feature>
<evidence type="ECO:0000313" key="3">
    <source>
        <dbReference type="Proteomes" id="UP000274131"/>
    </source>
</evidence>
<feature type="transmembrane region" description="Helical" evidence="1">
    <location>
        <begin position="130"/>
        <end position="149"/>
    </location>
</feature>
<dbReference type="PANTHER" id="PTHR23516:SF23">
    <property type="entry name" value="MOLYBDATE-ANION TRANSPORTER"/>
    <property type="match status" value="1"/>
</dbReference>
<dbReference type="GO" id="GO:0016020">
    <property type="term" value="C:membrane"/>
    <property type="evidence" value="ECO:0007669"/>
    <property type="project" value="InterPro"/>
</dbReference>
<feature type="transmembrane region" description="Helical" evidence="1">
    <location>
        <begin position="6"/>
        <end position="21"/>
    </location>
</feature>
<feature type="transmembrane region" description="Helical" evidence="1">
    <location>
        <begin position="390"/>
        <end position="410"/>
    </location>
</feature>
<feature type="transmembrane region" description="Helical" evidence="1">
    <location>
        <begin position="307"/>
        <end position="325"/>
    </location>
</feature>
<evidence type="ECO:0000313" key="4">
    <source>
        <dbReference type="WBParaSite" id="EVEC_0000174501-mRNA-1"/>
    </source>
</evidence>
<protein>
    <submittedName>
        <fullName evidence="4">MFS domain-containing protein</fullName>
    </submittedName>
</protein>
<feature type="transmembrane region" description="Helical" evidence="1">
    <location>
        <begin position="331"/>
        <end position="353"/>
    </location>
</feature>
<organism evidence="4">
    <name type="scientific">Enterobius vermicularis</name>
    <name type="common">Human pinworm</name>
    <dbReference type="NCBI Taxonomy" id="51028"/>
    <lineage>
        <taxon>Eukaryota</taxon>
        <taxon>Metazoa</taxon>
        <taxon>Ecdysozoa</taxon>
        <taxon>Nematoda</taxon>
        <taxon>Chromadorea</taxon>
        <taxon>Rhabditida</taxon>
        <taxon>Spirurina</taxon>
        <taxon>Oxyuridomorpha</taxon>
        <taxon>Oxyuroidea</taxon>
        <taxon>Oxyuridae</taxon>
        <taxon>Enterobius</taxon>
    </lineage>
</organism>
<keyword evidence="1" id="KW-0472">Membrane</keyword>
<keyword evidence="1" id="KW-1133">Transmembrane helix</keyword>
<evidence type="ECO:0000313" key="2">
    <source>
        <dbReference type="EMBL" id="VDD86310.1"/>
    </source>
</evidence>
<feature type="transmembrane region" description="Helical" evidence="1">
    <location>
        <begin position="189"/>
        <end position="212"/>
    </location>
</feature>
<dbReference type="Proteomes" id="UP000274131">
    <property type="component" value="Unassembled WGS sequence"/>
</dbReference>
<dbReference type="SUPFAM" id="SSF103473">
    <property type="entry name" value="MFS general substrate transporter"/>
    <property type="match status" value="1"/>
</dbReference>
<dbReference type="PANTHER" id="PTHR23516">
    <property type="entry name" value="SAM (S-ADENOSYL METHIONINE) TRANSPORTER"/>
    <property type="match status" value="1"/>
</dbReference>
<gene>
    <name evidence="2" type="ORF">EVEC_LOCUS1453</name>
</gene>
<keyword evidence="3" id="KW-1185">Reference proteome</keyword>
<name>A0A0N4UW94_ENTVE</name>
<dbReference type="OrthoDB" id="263957at2759"/>
<dbReference type="GO" id="GO:0015098">
    <property type="term" value="F:molybdate ion transmembrane transporter activity"/>
    <property type="evidence" value="ECO:0007669"/>
    <property type="project" value="InterPro"/>
</dbReference>
<dbReference type="EMBL" id="UXUI01007212">
    <property type="protein sequence ID" value="VDD86310.1"/>
    <property type="molecule type" value="Genomic_DNA"/>
</dbReference>
<dbReference type="InterPro" id="IPR008509">
    <property type="entry name" value="MOT2/MFSD5"/>
</dbReference>
<dbReference type="WBParaSite" id="EVEC_0000174501-mRNA-1">
    <property type="protein sequence ID" value="EVEC_0000174501-mRNA-1"/>
    <property type="gene ID" value="EVEC_0000174501"/>
</dbReference>